<dbReference type="GeneID" id="108052674"/>
<name>A0A6P4FLE1_DRORH</name>
<evidence type="ECO:0000313" key="3">
    <source>
        <dbReference type="RefSeq" id="XP_016990607.1"/>
    </source>
</evidence>
<evidence type="ECO:0000313" key="2">
    <source>
        <dbReference type="Proteomes" id="UP001652680"/>
    </source>
</evidence>
<organism evidence="3">
    <name type="scientific">Drosophila rhopaloa</name>
    <name type="common">Fruit fly</name>
    <dbReference type="NCBI Taxonomy" id="1041015"/>
    <lineage>
        <taxon>Eukaryota</taxon>
        <taxon>Metazoa</taxon>
        <taxon>Ecdysozoa</taxon>
        <taxon>Arthropoda</taxon>
        <taxon>Hexapoda</taxon>
        <taxon>Insecta</taxon>
        <taxon>Pterygota</taxon>
        <taxon>Neoptera</taxon>
        <taxon>Endopterygota</taxon>
        <taxon>Diptera</taxon>
        <taxon>Brachycera</taxon>
        <taxon>Muscomorpha</taxon>
        <taxon>Ephydroidea</taxon>
        <taxon>Drosophilidae</taxon>
        <taxon>Drosophila</taxon>
        <taxon>Sophophora</taxon>
    </lineage>
</organism>
<dbReference type="AlphaFoldDB" id="A0A6P4FLE1"/>
<dbReference type="GO" id="GO:0045271">
    <property type="term" value="C:respiratory chain complex I"/>
    <property type="evidence" value="ECO:0007669"/>
    <property type="project" value="InterPro"/>
</dbReference>
<accession>A0A6P4FLE1</accession>
<reference evidence="3" key="2">
    <citation type="submission" date="2025-04" db="UniProtKB">
        <authorList>
            <consortium name="RefSeq"/>
        </authorList>
    </citation>
    <scope>IDENTIFICATION</scope>
</reference>
<protein>
    <submittedName>
        <fullName evidence="3">Uncharacterized protein LOC108052674</fullName>
    </submittedName>
</protein>
<dbReference type="Proteomes" id="UP001652680">
    <property type="component" value="Unassembled WGS sequence"/>
</dbReference>
<dbReference type="RefSeq" id="XP_016990607.1">
    <property type="nucleotide sequence ID" value="XM_017135118.1"/>
</dbReference>
<gene>
    <name evidence="3" type="primary">LOC108052674</name>
    <name evidence="1" type="synonym">108052674</name>
</gene>
<sequence>MIRGSRIPLRRLAHPNLWSLRISKDFSRDGKEIEEQNALKRLGTSPRNIRDHPIGCTPKSLNTSAFISPDFIPPSTYRIVENEEQLGPKAGKKETYKNPEYYSYYRYSYYDLKTIVDTIKKKQSSKN</sequence>
<dbReference type="GO" id="GO:0005739">
    <property type="term" value="C:mitochondrion"/>
    <property type="evidence" value="ECO:0007669"/>
    <property type="project" value="InterPro"/>
</dbReference>
<dbReference type="OrthoDB" id="6161911at2759"/>
<proteinExistence type="predicted"/>
<keyword evidence="2" id="KW-1185">Reference proteome</keyword>
<dbReference type="EnsemblMetazoa" id="XM_017135118.1">
    <property type="protein sequence ID" value="XP_016990607.1"/>
    <property type="gene ID" value="LOC108052674"/>
</dbReference>
<reference evidence="2" key="1">
    <citation type="journal article" date="2021" name="Elife">
        <title>Highly contiguous assemblies of 101 drosophilid genomes.</title>
        <authorList>
            <person name="Kim B.Y."/>
            <person name="Wang J.R."/>
            <person name="Miller D.E."/>
            <person name="Barmina O."/>
            <person name="Delaney E."/>
            <person name="Thompson A."/>
            <person name="Comeault A.A."/>
            <person name="Peede D."/>
            <person name="D'Agostino E.R."/>
            <person name="Pelaez J."/>
            <person name="Aguilar J.M."/>
            <person name="Haji D."/>
            <person name="Matsunaga T."/>
            <person name="Armstrong E.E."/>
            <person name="Zych M."/>
            <person name="Ogawa Y."/>
            <person name="Stamenkovic-Radak M."/>
            <person name="Jelic M."/>
            <person name="Veselinovic M.S."/>
            <person name="Tanaskovic M."/>
            <person name="Eric P."/>
            <person name="Gao J.J."/>
            <person name="Katoh T.K."/>
            <person name="Toda M.J."/>
            <person name="Watabe H."/>
            <person name="Watada M."/>
            <person name="Davis J.S."/>
            <person name="Moyle L.C."/>
            <person name="Manoli G."/>
            <person name="Bertolini E."/>
            <person name="Kostal V."/>
            <person name="Hawley R.S."/>
            <person name="Takahashi A."/>
            <person name="Jones C.D."/>
            <person name="Price D.K."/>
            <person name="Whiteman N."/>
            <person name="Kopp A."/>
            <person name="Matute D.R."/>
            <person name="Petrov D.A."/>
        </authorList>
    </citation>
    <scope>NUCLEOTIDE SEQUENCE [LARGE SCALE GENOMIC DNA]</scope>
</reference>
<reference evidence="1" key="3">
    <citation type="submission" date="2025-05" db="UniProtKB">
        <authorList>
            <consortium name="EnsemblMetazoa"/>
        </authorList>
    </citation>
    <scope>IDENTIFICATION</scope>
</reference>
<evidence type="ECO:0000313" key="1">
    <source>
        <dbReference type="EnsemblMetazoa" id="XP_016990607.1"/>
    </source>
</evidence>
<dbReference type="Pfam" id="PF15880">
    <property type="entry name" value="NDUFV3"/>
    <property type="match status" value="1"/>
</dbReference>
<dbReference type="InterPro" id="IPR026193">
    <property type="entry name" value="NDUFV3"/>
</dbReference>